<evidence type="ECO:0000313" key="2">
    <source>
        <dbReference type="Proteomes" id="UP000035514"/>
    </source>
</evidence>
<dbReference type="PATRIC" id="fig|1447256.3.peg.132"/>
<dbReference type="RefSeq" id="WP_004509945.1">
    <property type="nucleotide sequence ID" value="NZ_JAIQ01000024.1"/>
</dbReference>
<comment type="caution">
    <text evidence="1">The sequence shown here is derived from an EMBL/GenBank/DDBJ whole genome shotgun (WGS) entry which is preliminary data.</text>
</comment>
<sequence>MRKINFVFLFLLFGFVELFAGNRYDMKSGIVEYEIVGDNGKTNGSINGTSKLVFKDFGAIELVDEKTTQIIAGEQETERTVSKIVKDTLYTADFDDEIIYSQKLVLDEDSSIQNIKNRESFTQMGAKYLGTETILGYKCDVWQLGEDKIWVYNSVPLKQISKSLGVVQMQIAKTATFNIDIKDDKFKLPNFPVKKIEAIIGGGEDEAEYANPVKR</sequence>
<organism evidence="1 2">
    <name type="scientific">Aliarcobacter butzleri L348</name>
    <dbReference type="NCBI Taxonomy" id="1447256"/>
    <lineage>
        <taxon>Bacteria</taxon>
        <taxon>Pseudomonadati</taxon>
        <taxon>Campylobacterota</taxon>
        <taxon>Epsilonproteobacteria</taxon>
        <taxon>Campylobacterales</taxon>
        <taxon>Arcobacteraceae</taxon>
        <taxon>Aliarcobacter</taxon>
    </lineage>
</organism>
<evidence type="ECO:0000313" key="1">
    <source>
        <dbReference type="EMBL" id="KLE02469.1"/>
    </source>
</evidence>
<proteinExistence type="predicted"/>
<reference evidence="1 2" key="1">
    <citation type="submission" date="2014-01" db="EMBL/GenBank/DDBJ databases">
        <title>Development of a Comparative Genomic Fingerprinting Assay for High Resolution Genotyping of Arcobacter butzleri.</title>
        <authorList>
            <person name="Webb A.L."/>
            <person name="Inglis G.D."/>
            <person name="Kruczkiewicz P."/>
            <person name="Selinger L.B."/>
            <person name="Taboada E.N."/>
        </authorList>
    </citation>
    <scope>NUCLEOTIDE SEQUENCE [LARGE SCALE GENOMIC DNA]</scope>
    <source>
        <strain evidence="1 2">L348</strain>
    </source>
</reference>
<dbReference type="AlphaFoldDB" id="A0A0G9K7D6"/>
<gene>
    <name evidence="1" type="ORF">AA20_00680</name>
</gene>
<dbReference type="Proteomes" id="UP000035514">
    <property type="component" value="Unassembled WGS sequence"/>
</dbReference>
<dbReference type="EMBL" id="JAIQ01000024">
    <property type="protein sequence ID" value="KLE02469.1"/>
    <property type="molecule type" value="Genomic_DNA"/>
</dbReference>
<accession>A0A0G9K7D6</accession>
<protein>
    <recommendedName>
        <fullName evidence="3">DUF4412 domain-containing protein</fullName>
    </recommendedName>
</protein>
<evidence type="ECO:0008006" key="3">
    <source>
        <dbReference type="Google" id="ProtNLM"/>
    </source>
</evidence>
<name>A0A0G9K7D6_9BACT</name>